<protein>
    <submittedName>
        <fullName evidence="2">Succinate dehydrogenase cytochrome b subunit, b558 family</fullName>
    </submittedName>
</protein>
<organism evidence="2 3">
    <name type="scientific">Sporocytophaga myxococcoides</name>
    <dbReference type="NCBI Taxonomy" id="153721"/>
    <lineage>
        <taxon>Bacteria</taxon>
        <taxon>Pseudomonadati</taxon>
        <taxon>Bacteroidota</taxon>
        <taxon>Cytophagia</taxon>
        <taxon>Cytophagales</taxon>
        <taxon>Cytophagaceae</taxon>
        <taxon>Sporocytophaga</taxon>
    </lineage>
</organism>
<keyword evidence="1" id="KW-0472">Membrane</keyword>
<evidence type="ECO:0000256" key="1">
    <source>
        <dbReference type="SAM" id="Phobius"/>
    </source>
</evidence>
<dbReference type="Proteomes" id="UP000030185">
    <property type="component" value="Unassembled WGS sequence"/>
</dbReference>
<dbReference type="AlphaFoldDB" id="A0A098LBA4"/>
<feature type="transmembrane region" description="Helical" evidence="1">
    <location>
        <begin position="145"/>
        <end position="169"/>
    </location>
</feature>
<sequence>MGWLSKALSGNLGQKLIMSLTGLFLISFLLEHLLSNLLLLKSDGADFNAYAEFMKTNPVIQAAEYVLFGGFIVHIIYAAIITAKNKKARPQGYAYNKPSENSSWFSRNMGLSGSMVLIFLIVHLKSFFVPHKITNSATMTIYDDAIITFGNVPYTLFYVAAMCLLAFHLNHGFQSAFQTLGLRHPKYTPFIKKLGTAFAILVPAGFAAIPLYICFIR</sequence>
<reference evidence="2 3" key="1">
    <citation type="submission" date="2014-09" db="EMBL/GenBank/DDBJ databases">
        <title>Sporocytophaga myxococcoides PG-01 genome sequencing.</title>
        <authorList>
            <person name="Liu L."/>
            <person name="Gao P.J."/>
            <person name="Chen G.J."/>
            <person name="Wang L.S."/>
        </authorList>
    </citation>
    <scope>NUCLEOTIDE SEQUENCE [LARGE SCALE GENOMIC DNA]</scope>
    <source>
        <strain evidence="2 3">PG-01</strain>
    </source>
</reference>
<feature type="transmembrane region" description="Helical" evidence="1">
    <location>
        <begin position="190"/>
        <end position="213"/>
    </location>
</feature>
<accession>A0A098LBA4</accession>
<dbReference type="CDD" id="cd03498">
    <property type="entry name" value="SQR_TypeB_2_TM"/>
    <property type="match status" value="1"/>
</dbReference>
<dbReference type="NCBIfam" id="TIGR02046">
    <property type="entry name" value="sdhC_b558_fam"/>
    <property type="match status" value="1"/>
</dbReference>
<name>A0A098LBA4_9BACT</name>
<dbReference type="GO" id="GO:0016020">
    <property type="term" value="C:membrane"/>
    <property type="evidence" value="ECO:0007669"/>
    <property type="project" value="InterPro"/>
</dbReference>
<dbReference type="InterPro" id="IPR011138">
    <property type="entry name" value="Cytochrome_b-558"/>
</dbReference>
<dbReference type="SUPFAM" id="SSF81343">
    <property type="entry name" value="Fumarate reductase respiratory complex transmembrane subunits"/>
    <property type="match status" value="1"/>
</dbReference>
<evidence type="ECO:0000313" key="3">
    <source>
        <dbReference type="Proteomes" id="UP000030185"/>
    </source>
</evidence>
<keyword evidence="1" id="KW-1133">Transmembrane helix</keyword>
<keyword evidence="1" id="KW-0812">Transmembrane</keyword>
<gene>
    <name evidence="2" type="ORF">MYP_1449</name>
</gene>
<dbReference type="STRING" id="153721.MYP_1449"/>
<dbReference type="EMBL" id="BBLT01000002">
    <property type="protein sequence ID" value="GAL84221.1"/>
    <property type="molecule type" value="Genomic_DNA"/>
</dbReference>
<proteinExistence type="predicted"/>
<evidence type="ECO:0000313" key="2">
    <source>
        <dbReference type="EMBL" id="GAL84221.1"/>
    </source>
</evidence>
<comment type="caution">
    <text evidence="2">The sequence shown here is derived from an EMBL/GenBank/DDBJ whole genome shotgun (WGS) entry which is preliminary data.</text>
</comment>
<dbReference type="Gene3D" id="1.20.1300.10">
    <property type="entry name" value="Fumarate reductase/succinate dehydrogenase, transmembrane subunit"/>
    <property type="match status" value="1"/>
</dbReference>
<keyword evidence="3" id="KW-1185">Reference proteome</keyword>
<feature type="transmembrane region" description="Helical" evidence="1">
    <location>
        <begin position="12"/>
        <end position="30"/>
    </location>
</feature>
<dbReference type="eggNOG" id="ENOG502Z7RU">
    <property type="taxonomic scope" value="Bacteria"/>
</dbReference>
<dbReference type="RefSeq" id="WP_045460415.1">
    <property type="nucleotide sequence ID" value="NZ_BBLT01000002.1"/>
</dbReference>
<dbReference type="InterPro" id="IPR034804">
    <property type="entry name" value="SQR/QFR_C/D"/>
</dbReference>
<dbReference type="OrthoDB" id="9802842at2"/>
<feature type="transmembrane region" description="Helical" evidence="1">
    <location>
        <begin position="65"/>
        <end position="83"/>
    </location>
</feature>